<accession>C6HPZ8</accession>
<evidence type="ECO:0000313" key="1">
    <source>
        <dbReference type="EMBL" id="EER37609.1"/>
    </source>
</evidence>
<evidence type="ECO:0000313" key="2">
    <source>
        <dbReference type="Proteomes" id="UP000002624"/>
    </source>
</evidence>
<proteinExistence type="predicted"/>
<dbReference type="VEuPathDB" id="FungiDB:HCDG_08279"/>
<dbReference type="Proteomes" id="UP000002624">
    <property type="component" value="Unassembled WGS sequence"/>
</dbReference>
<reference evidence="2" key="1">
    <citation type="submission" date="2009-05" db="EMBL/GenBank/DDBJ databases">
        <title>The genome sequence of Ajellomyces capsulatus strain H143.</title>
        <authorList>
            <person name="Champion M."/>
            <person name="Cuomo C.A."/>
            <person name="Ma L.-J."/>
            <person name="Henn M.R."/>
            <person name="Sil A."/>
            <person name="Goldman B."/>
            <person name="Young S.K."/>
            <person name="Kodira C.D."/>
            <person name="Zeng Q."/>
            <person name="Koehrsen M."/>
            <person name="Alvarado L."/>
            <person name="Berlin A.M."/>
            <person name="Borenstein D."/>
            <person name="Chen Z."/>
            <person name="Engels R."/>
            <person name="Freedman E."/>
            <person name="Gellesch M."/>
            <person name="Goldberg J."/>
            <person name="Griggs A."/>
            <person name="Gujja S."/>
            <person name="Heiman D.I."/>
            <person name="Hepburn T.A."/>
            <person name="Howarth C."/>
            <person name="Jen D."/>
            <person name="Larson L."/>
            <person name="Lewis B."/>
            <person name="Mehta T."/>
            <person name="Park D."/>
            <person name="Pearson M."/>
            <person name="Roberts A."/>
            <person name="Saif S."/>
            <person name="Shea T.D."/>
            <person name="Shenoy N."/>
            <person name="Sisk P."/>
            <person name="Stolte C."/>
            <person name="Sykes S."/>
            <person name="Walk T."/>
            <person name="White J."/>
            <person name="Yandava C."/>
            <person name="Klein B."/>
            <person name="McEwen J.G."/>
            <person name="Puccia R."/>
            <person name="Goldman G.H."/>
            <person name="Felipe M.S."/>
            <person name="Nino-Vega G."/>
            <person name="San-Blas G."/>
            <person name="Taylor J.W."/>
            <person name="Mendoza L."/>
            <person name="Galagan J.E."/>
            <person name="Nusbaum C."/>
            <person name="Birren B.W."/>
        </authorList>
    </citation>
    <scope>NUCLEOTIDE SEQUENCE [LARGE SCALE GENOMIC DNA]</scope>
    <source>
        <strain evidence="2">H143</strain>
    </source>
</reference>
<gene>
    <name evidence="1" type="ORF">HCDG_08279</name>
</gene>
<sequence>MEGEISFVPQRLGLLLKSLSKNWICQSNLRFPTHTLIGFIDVDDIGIHADIDLPDADLACGCNDDFCSLKERSSDCFAPCHREGNFAYSSFERDQTEHRQPHKAYREPGPLSKSCSYVALSQRSSETMSFIAINQPAEGEACPSWGTSPIDFRQRTQLPGSRPGYNNSIAPFGCFCIGSLVSGTMLGFALQDEGAFAEDMLIELPNICAPLCKPYHDLPNHSTLPAGVKLAYRYSRRKWQDGISEWYSSSNCLPGRSGDQRSRYREFFMLANQRVMETLEKLSKYCCNGRGQTIMG</sequence>
<dbReference type="AlphaFoldDB" id="C6HPZ8"/>
<dbReference type="HOGENOM" id="CLU_939995_0_0_1"/>
<organism evidence="1 2">
    <name type="scientific">Ajellomyces capsulatus (strain H143)</name>
    <name type="common">Darling's disease fungus</name>
    <name type="synonym">Histoplasma capsulatum</name>
    <dbReference type="NCBI Taxonomy" id="544712"/>
    <lineage>
        <taxon>Eukaryota</taxon>
        <taxon>Fungi</taxon>
        <taxon>Dikarya</taxon>
        <taxon>Ascomycota</taxon>
        <taxon>Pezizomycotina</taxon>
        <taxon>Eurotiomycetes</taxon>
        <taxon>Eurotiomycetidae</taxon>
        <taxon>Onygenales</taxon>
        <taxon>Ajellomycetaceae</taxon>
        <taxon>Histoplasma</taxon>
    </lineage>
</organism>
<name>C6HPZ8_AJECH</name>
<dbReference type="EMBL" id="GG692434">
    <property type="protein sequence ID" value="EER37609.1"/>
    <property type="molecule type" value="Genomic_DNA"/>
</dbReference>
<protein>
    <submittedName>
        <fullName evidence="1">Uncharacterized protein</fullName>
    </submittedName>
</protein>